<dbReference type="KEGG" id="bvg:104906174"/>
<feature type="region of interest" description="Disordered" evidence="6">
    <location>
        <begin position="656"/>
        <end position="675"/>
    </location>
</feature>
<dbReference type="OMA" id="YCLMEHY"/>
<feature type="domain" description="Origin recognition complex subunit 3 winged helix C-terminal" evidence="8">
    <location>
        <begin position="587"/>
        <end position="714"/>
    </location>
</feature>
<dbReference type="GO" id="GO:0005656">
    <property type="term" value="C:nuclear pre-replicative complex"/>
    <property type="evidence" value="ECO:0007669"/>
    <property type="project" value="TreeGrafter"/>
</dbReference>
<dbReference type="Proteomes" id="UP000035740">
    <property type="component" value="Unassembled WGS sequence"/>
</dbReference>
<evidence type="ECO:0000256" key="4">
    <source>
        <dbReference type="ARBA" id="ARBA00023125"/>
    </source>
</evidence>
<evidence type="ECO:0000259" key="8">
    <source>
        <dbReference type="Pfam" id="PF18137"/>
    </source>
</evidence>
<dbReference type="GO" id="GO:0006270">
    <property type="term" value="P:DNA replication initiation"/>
    <property type="evidence" value="ECO:0007669"/>
    <property type="project" value="TreeGrafter"/>
</dbReference>
<dbReference type="OrthoDB" id="10265211at2759"/>
<protein>
    <submittedName>
        <fullName evidence="9">Uncharacterized protein</fullName>
    </submittedName>
</protein>
<feature type="compositionally biased region" description="Polar residues" evidence="6">
    <location>
        <begin position="437"/>
        <end position="458"/>
    </location>
</feature>
<dbReference type="PANTHER" id="PTHR12748:SF0">
    <property type="entry name" value="ORIGIN RECOGNITION COMPLEX SUBUNIT 3"/>
    <property type="match status" value="1"/>
</dbReference>
<feature type="region of interest" description="Disordered" evidence="6">
    <location>
        <begin position="435"/>
        <end position="458"/>
    </location>
</feature>
<name>A0A0J8BGU2_BETVV</name>
<accession>A0A0J8BGU2</accession>
<dbReference type="AlphaFoldDB" id="A0A0J8BGU2"/>
<dbReference type="GO" id="GO:0005664">
    <property type="term" value="C:nuclear origin of replication recognition complex"/>
    <property type="evidence" value="ECO:0007669"/>
    <property type="project" value="InterPro"/>
</dbReference>
<gene>
    <name evidence="9" type="ORF">BVRB_2g046450</name>
</gene>
<dbReference type="CDD" id="cd20704">
    <property type="entry name" value="Orc3"/>
    <property type="match status" value="1"/>
</dbReference>
<dbReference type="Gramene" id="KMS99277">
    <property type="protein sequence ID" value="KMS99277"/>
    <property type="gene ID" value="BVRB_2g046450"/>
</dbReference>
<dbReference type="GO" id="GO:0003688">
    <property type="term" value="F:DNA replication origin binding"/>
    <property type="evidence" value="ECO:0007669"/>
    <property type="project" value="TreeGrafter"/>
</dbReference>
<dbReference type="PANTHER" id="PTHR12748">
    <property type="entry name" value="ORIGIN RECOGNITION COMPLEX SUBUNIT 3"/>
    <property type="match status" value="1"/>
</dbReference>
<keyword evidence="5" id="KW-0539">Nucleus</keyword>
<proteinExistence type="inferred from homology"/>
<evidence type="ECO:0000256" key="2">
    <source>
        <dbReference type="ARBA" id="ARBA00010977"/>
    </source>
</evidence>
<feature type="domain" description="Origin recognition complex subunit 3 N-terminal" evidence="7">
    <location>
        <begin position="25"/>
        <end position="343"/>
    </location>
</feature>
<evidence type="ECO:0000256" key="6">
    <source>
        <dbReference type="SAM" id="MobiDB-lite"/>
    </source>
</evidence>
<evidence type="ECO:0000256" key="3">
    <source>
        <dbReference type="ARBA" id="ARBA00022705"/>
    </source>
</evidence>
<dbReference type="Pfam" id="PF07034">
    <property type="entry name" value="ORC3_N"/>
    <property type="match status" value="1"/>
</dbReference>
<evidence type="ECO:0000256" key="5">
    <source>
        <dbReference type="ARBA" id="ARBA00023242"/>
    </source>
</evidence>
<comment type="subcellular location">
    <subcellularLocation>
        <location evidence="1">Nucleus</location>
    </subcellularLocation>
</comment>
<keyword evidence="10" id="KW-1185">Reference proteome</keyword>
<dbReference type="InterPro" id="IPR020795">
    <property type="entry name" value="ORC3"/>
</dbReference>
<evidence type="ECO:0000313" key="10">
    <source>
        <dbReference type="Proteomes" id="UP000035740"/>
    </source>
</evidence>
<evidence type="ECO:0000313" key="9">
    <source>
        <dbReference type="EMBL" id="KMS99277.1"/>
    </source>
</evidence>
<comment type="similarity">
    <text evidence="2">Belongs to the ORC3 family.</text>
</comment>
<organism evidence="9 10">
    <name type="scientific">Beta vulgaris subsp. vulgaris</name>
    <name type="common">Beet</name>
    <dbReference type="NCBI Taxonomy" id="3555"/>
    <lineage>
        <taxon>Eukaryota</taxon>
        <taxon>Viridiplantae</taxon>
        <taxon>Streptophyta</taxon>
        <taxon>Embryophyta</taxon>
        <taxon>Tracheophyta</taxon>
        <taxon>Spermatophyta</taxon>
        <taxon>Magnoliopsida</taxon>
        <taxon>eudicotyledons</taxon>
        <taxon>Gunneridae</taxon>
        <taxon>Pentapetalae</taxon>
        <taxon>Caryophyllales</taxon>
        <taxon>Chenopodiaceae</taxon>
        <taxon>Betoideae</taxon>
        <taxon>Beta</taxon>
    </lineage>
</organism>
<sequence>MAHSISEKSSSIYDNPENNLQPFFVLHRGCSSSSASLSRPKSRRKLNEEAVNEFDDHYLNNLRISAFHSVWSNIESTIKGVLRDINISIFKDINSWVQNSFKAVRSCGEPGFAEATQPYPIALAASSKQIFTGLVYTKNMEFVDDQITFEELRNHLKSCGCHVANMSSLDFSAKNGIGGCLSRLLRKFMMMTLDDADMSILASWYCGRSECMPVVIIIEDMERCCASVLSDFILMLSKWVVKIPVILVMGIATTLDAPGNILSSNALLCIRTSKFILGSPFQRMDAIVETVLLRPCSWFNVGHKVALFMRDYFLKHDGTLTSFIRALKIACMQHFSSEPLSFLLKDLGAENDFQEIWKEKHVDMQNMVLKHSSQLCSCGSDKDGEPTSENLVDAIRELKRLQRRWATVVLCLHEAGNPLNVQLLDLYSEALDPDMPKSSTSYDQGTSSRNGCFSSQDGGSSIRASIFKTVHKVRDLPPAALSELLNSWERHADDACEICDKVKELQVLMNSVDSKSSGSDLVNVSLRFSSRGTDAPKDPKVLNEKAVALIEWMLRDQMKPIESLPFHEIWCFKKVDKLQTALLGDPRKRIQADLLEVRKYLRCGCCSSRESRLLPSLHDTSILYILAQEHGDIINVHDWFQSFKAILVNPSIKARSKSKHSSTPKKKKNTEHSDSYSAAAIQARFCKGVSELQVTGLLRMPTKRRPDFVQRVAFGL</sequence>
<reference evidence="9 10" key="1">
    <citation type="journal article" date="2014" name="Nature">
        <title>The genome of the recently domesticated crop plant sugar beet (Beta vulgaris).</title>
        <authorList>
            <person name="Dohm J.C."/>
            <person name="Minoche A.E."/>
            <person name="Holtgrawe D."/>
            <person name="Capella-Gutierrez S."/>
            <person name="Zakrzewski F."/>
            <person name="Tafer H."/>
            <person name="Rupp O."/>
            <person name="Sorensen T.R."/>
            <person name="Stracke R."/>
            <person name="Reinhardt R."/>
            <person name="Goesmann A."/>
            <person name="Kraft T."/>
            <person name="Schulz B."/>
            <person name="Stadler P.F."/>
            <person name="Schmidt T."/>
            <person name="Gabaldon T."/>
            <person name="Lehrach H."/>
            <person name="Weisshaar B."/>
            <person name="Himmelbauer H."/>
        </authorList>
    </citation>
    <scope>NUCLEOTIDE SEQUENCE [LARGE SCALE GENOMIC DNA]</scope>
    <source>
        <tissue evidence="9">Taproot</tissue>
    </source>
</reference>
<keyword evidence="3" id="KW-0235">DNA replication</keyword>
<evidence type="ECO:0000256" key="1">
    <source>
        <dbReference type="ARBA" id="ARBA00004123"/>
    </source>
</evidence>
<feature type="compositionally biased region" description="Basic residues" evidence="6">
    <location>
        <begin position="656"/>
        <end position="669"/>
    </location>
</feature>
<dbReference type="InterPro" id="IPR045667">
    <property type="entry name" value="ORC3_N"/>
</dbReference>
<dbReference type="InterPro" id="IPR040855">
    <property type="entry name" value="ORC_WH_C"/>
</dbReference>
<dbReference type="Pfam" id="PF18137">
    <property type="entry name" value="WHD_ORC"/>
    <property type="match status" value="1"/>
</dbReference>
<dbReference type="GO" id="GO:0031261">
    <property type="term" value="C:DNA replication preinitiation complex"/>
    <property type="evidence" value="ECO:0007669"/>
    <property type="project" value="TreeGrafter"/>
</dbReference>
<dbReference type="EMBL" id="KQ090224">
    <property type="protein sequence ID" value="KMS99277.1"/>
    <property type="molecule type" value="Genomic_DNA"/>
</dbReference>
<dbReference type="eggNOG" id="KOG2538">
    <property type="taxonomic scope" value="Eukaryota"/>
</dbReference>
<evidence type="ECO:0000259" key="7">
    <source>
        <dbReference type="Pfam" id="PF07034"/>
    </source>
</evidence>
<keyword evidence="4" id="KW-0238">DNA-binding</keyword>